<evidence type="ECO:0000313" key="2">
    <source>
        <dbReference type="Proteomes" id="UP001149090"/>
    </source>
</evidence>
<dbReference type="Proteomes" id="UP001149090">
    <property type="component" value="Unassembled WGS sequence"/>
</dbReference>
<keyword evidence="2" id="KW-1185">Reference proteome</keyword>
<sequence>MDMIDLEIKSWIKEREMQKRKNERKSKFRNINAHLKSLDRQWKRENKIKMDDDPMKNLKIINSASLLMDGLISLYSDLWEKAKNIIQSQKEIGWINNIYFDTNFYEELSYKPFFDNEMSETFLKIKSISNQQVDQKSKLEVFLQNKEKNVQKFSFNYDKLMKIQPKLEKQINIVSNLQITGEKREKYENHLNFLVYDFQASLFDLFKSFFLLKHDANQYLSLEDEINLNEFNEETERIALQLTILYYLNLKNKKLIETKK</sequence>
<comment type="caution">
    <text evidence="1">The sequence shown here is derived from an EMBL/GenBank/DDBJ whole genome shotgun (WGS) entry which is preliminary data.</text>
</comment>
<gene>
    <name evidence="1" type="ORF">M0811_06382</name>
</gene>
<evidence type="ECO:0000313" key="1">
    <source>
        <dbReference type="EMBL" id="KAJ5076383.1"/>
    </source>
</evidence>
<reference evidence="1" key="1">
    <citation type="submission" date="2022-10" db="EMBL/GenBank/DDBJ databases">
        <title>Novel sulphate-reducing endosymbionts in the free-living metamonad Anaeramoeba.</title>
        <authorList>
            <person name="Jerlstrom-Hultqvist J."/>
            <person name="Cepicka I."/>
            <person name="Gallot-Lavallee L."/>
            <person name="Salas-Leiva D."/>
            <person name="Curtis B.A."/>
            <person name="Zahonova K."/>
            <person name="Pipaliya S."/>
            <person name="Dacks J."/>
            <person name="Roger A.J."/>
        </authorList>
    </citation>
    <scope>NUCLEOTIDE SEQUENCE</scope>
    <source>
        <strain evidence="1">BMAN</strain>
    </source>
</reference>
<accession>A0A9Q0LP38</accession>
<name>A0A9Q0LP38_ANAIG</name>
<protein>
    <submittedName>
        <fullName evidence="1">Uncharacterized protein</fullName>
    </submittedName>
</protein>
<proteinExistence type="predicted"/>
<dbReference type="AlphaFoldDB" id="A0A9Q0LP38"/>
<dbReference type="EMBL" id="JAPDFW010000061">
    <property type="protein sequence ID" value="KAJ5076383.1"/>
    <property type="molecule type" value="Genomic_DNA"/>
</dbReference>
<organism evidence="1 2">
    <name type="scientific">Anaeramoeba ignava</name>
    <name type="common">Anaerobic marine amoeba</name>
    <dbReference type="NCBI Taxonomy" id="1746090"/>
    <lineage>
        <taxon>Eukaryota</taxon>
        <taxon>Metamonada</taxon>
        <taxon>Anaeramoebidae</taxon>
        <taxon>Anaeramoeba</taxon>
    </lineage>
</organism>